<dbReference type="Proteomes" id="UP000219338">
    <property type="component" value="Unassembled WGS sequence"/>
</dbReference>
<evidence type="ECO:0000313" key="2">
    <source>
        <dbReference type="Proteomes" id="UP000219338"/>
    </source>
</evidence>
<gene>
    <name evidence="1" type="ORF">ARMOST_20913</name>
</gene>
<keyword evidence="2" id="KW-1185">Reference proteome</keyword>
<dbReference type="AlphaFoldDB" id="A0A284S8N5"/>
<evidence type="ECO:0000313" key="1">
    <source>
        <dbReference type="EMBL" id="SJL17363.1"/>
    </source>
</evidence>
<reference evidence="2" key="1">
    <citation type="journal article" date="2017" name="Nat. Ecol. Evol.">
        <title>Genome expansion and lineage-specific genetic innovations in the forest pathogenic fungi Armillaria.</title>
        <authorList>
            <person name="Sipos G."/>
            <person name="Prasanna A.N."/>
            <person name="Walter M.C."/>
            <person name="O'Connor E."/>
            <person name="Balint B."/>
            <person name="Krizsan K."/>
            <person name="Kiss B."/>
            <person name="Hess J."/>
            <person name="Varga T."/>
            <person name="Slot J."/>
            <person name="Riley R."/>
            <person name="Boka B."/>
            <person name="Rigling D."/>
            <person name="Barry K."/>
            <person name="Lee J."/>
            <person name="Mihaltcheva S."/>
            <person name="LaButti K."/>
            <person name="Lipzen A."/>
            <person name="Waldron R."/>
            <person name="Moloney N.M."/>
            <person name="Sperisen C."/>
            <person name="Kredics L."/>
            <person name="Vagvoelgyi C."/>
            <person name="Patrignani A."/>
            <person name="Fitzpatrick D."/>
            <person name="Nagy I."/>
            <person name="Doyle S."/>
            <person name="Anderson J.B."/>
            <person name="Grigoriev I.V."/>
            <person name="Gueldener U."/>
            <person name="Muensterkoetter M."/>
            <person name="Nagy L.G."/>
        </authorList>
    </citation>
    <scope>NUCLEOTIDE SEQUENCE [LARGE SCALE GENOMIC DNA]</scope>
    <source>
        <strain evidence="2">C18/9</strain>
    </source>
</reference>
<proteinExistence type="predicted"/>
<accession>A0A284S8N5</accession>
<dbReference type="EMBL" id="FUEG01000043">
    <property type="protein sequence ID" value="SJL17363.1"/>
    <property type="molecule type" value="Genomic_DNA"/>
</dbReference>
<organism evidence="1 2">
    <name type="scientific">Armillaria ostoyae</name>
    <name type="common">Armillaria root rot fungus</name>
    <dbReference type="NCBI Taxonomy" id="47428"/>
    <lineage>
        <taxon>Eukaryota</taxon>
        <taxon>Fungi</taxon>
        <taxon>Dikarya</taxon>
        <taxon>Basidiomycota</taxon>
        <taxon>Agaricomycotina</taxon>
        <taxon>Agaricomycetes</taxon>
        <taxon>Agaricomycetidae</taxon>
        <taxon>Agaricales</taxon>
        <taxon>Marasmiineae</taxon>
        <taxon>Physalacriaceae</taxon>
        <taxon>Armillaria</taxon>
    </lineage>
</organism>
<protein>
    <submittedName>
        <fullName evidence="1">Uncharacterized protein</fullName>
    </submittedName>
</protein>
<sequence>MYKNPNLQTLGPKEVTGGEEQVCQYQRKAGSWSTRVPSHSIRTVVRIPEILSSARSHLFSVQDGDDLLVHTHERGLLAPYRRESFEKSRKMLILY</sequence>
<name>A0A284S8N5_ARMOS</name>